<evidence type="ECO:0000313" key="2">
    <source>
        <dbReference type="Proteomes" id="UP000663722"/>
    </source>
</evidence>
<dbReference type="EMBL" id="CP061800">
    <property type="protein sequence ID" value="QTA90146.1"/>
    <property type="molecule type" value="Genomic_DNA"/>
</dbReference>
<dbReference type="Proteomes" id="UP000663722">
    <property type="component" value="Chromosome"/>
</dbReference>
<evidence type="ECO:0000313" key="1">
    <source>
        <dbReference type="EMBL" id="QTA90146.1"/>
    </source>
</evidence>
<protein>
    <submittedName>
        <fullName evidence="1">Uncharacterized protein</fullName>
    </submittedName>
</protein>
<organism evidence="1 2">
    <name type="scientific">Desulfonema magnum</name>
    <dbReference type="NCBI Taxonomy" id="45655"/>
    <lineage>
        <taxon>Bacteria</taxon>
        <taxon>Pseudomonadati</taxon>
        <taxon>Thermodesulfobacteriota</taxon>
        <taxon>Desulfobacteria</taxon>
        <taxon>Desulfobacterales</taxon>
        <taxon>Desulfococcaceae</taxon>
        <taxon>Desulfonema</taxon>
    </lineage>
</organism>
<keyword evidence="2" id="KW-1185">Reference proteome</keyword>
<proteinExistence type="predicted"/>
<dbReference type="AlphaFoldDB" id="A0A975GQK7"/>
<sequence>MKTFRKIAERAICQGPGAKLRLKFSKKLKRGQVNRCVRRGEDFRNFENFGSLVW</sequence>
<gene>
    <name evidence="1" type="ORF">dnm_062070</name>
</gene>
<accession>A0A975GQK7</accession>
<reference evidence="1" key="1">
    <citation type="journal article" date="2021" name="Microb. Physiol.">
        <title>Proteogenomic Insights into the Physiology of Marine, Sulfate-Reducing, Filamentous Desulfonema limicola and Desulfonema magnum.</title>
        <authorList>
            <person name="Schnaars V."/>
            <person name="Wohlbrand L."/>
            <person name="Scheve S."/>
            <person name="Hinrichs C."/>
            <person name="Reinhardt R."/>
            <person name="Rabus R."/>
        </authorList>
    </citation>
    <scope>NUCLEOTIDE SEQUENCE</scope>
    <source>
        <strain evidence="1">4be13</strain>
    </source>
</reference>
<name>A0A975GQK7_9BACT</name>
<dbReference type="KEGG" id="dmm:dnm_062070"/>